<dbReference type="AlphaFoldDB" id="K8VZ39"/>
<organism evidence="2 3">
    <name type="scientific">Providencia sneebia DSM 19967</name>
    <dbReference type="NCBI Taxonomy" id="1141660"/>
    <lineage>
        <taxon>Bacteria</taxon>
        <taxon>Pseudomonadati</taxon>
        <taxon>Pseudomonadota</taxon>
        <taxon>Gammaproteobacteria</taxon>
        <taxon>Enterobacterales</taxon>
        <taxon>Morganellaceae</taxon>
        <taxon>Providencia</taxon>
    </lineage>
</organism>
<name>K8VZ39_9GAMM</name>
<dbReference type="HOGENOM" id="CLU_046269_0_0_6"/>
<feature type="region of interest" description="Disordered" evidence="1">
    <location>
        <begin position="282"/>
        <end position="317"/>
    </location>
</feature>
<dbReference type="RefSeq" id="WP_008917003.1">
    <property type="nucleotide sequence ID" value="NZ_CM001855.1"/>
</dbReference>
<evidence type="ECO:0000256" key="1">
    <source>
        <dbReference type="SAM" id="MobiDB-lite"/>
    </source>
</evidence>
<gene>
    <name evidence="2" type="ORF">OO7_16390</name>
</gene>
<evidence type="ECO:0000313" key="2">
    <source>
        <dbReference type="EMBL" id="EKT52836.1"/>
    </source>
</evidence>
<geneLocation type="plasmid" evidence="2 3">
    <name>pPSN3</name>
</geneLocation>
<reference evidence="2 3" key="1">
    <citation type="journal article" date="2012" name="BMC Genomics">
        <title>Comparative genomics of bacteria in the genus Providencia isolated from wild Drosophila melanogaster.</title>
        <authorList>
            <person name="Galac M.R."/>
            <person name="Lazzaro B.P."/>
        </authorList>
    </citation>
    <scope>NUCLEOTIDE SEQUENCE [LARGE SCALE GENOMIC DNA]</scope>
    <source>
        <strain evidence="2 3">DSM 19967</strain>
        <plasmid evidence="2">pPSN3</plasmid>
    </source>
</reference>
<dbReference type="OrthoDB" id="5351104at2"/>
<feature type="compositionally biased region" description="Basic and acidic residues" evidence="1">
    <location>
        <begin position="354"/>
        <end position="365"/>
    </location>
</feature>
<comment type="caution">
    <text evidence="2">The sequence shown here is derived from an EMBL/GenBank/DDBJ whole genome shotgun (WGS) entry which is preliminary data.</text>
</comment>
<feature type="compositionally biased region" description="Basic and acidic residues" evidence="1">
    <location>
        <begin position="308"/>
        <end position="317"/>
    </location>
</feature>
<protein>
    <submittedName>
        <fullName evidence="2">Putative mobilization protein A</fullName>
    </submittedName>
</protein>
<dbReference type="Proteomes" id="UP000010290">
    <property type="component" value="Plasmid pPSN3"/>
</dbReference>
<proteinExistence type="predicted"/>
<keyword evidence="3" id="KW-1185">Reference proteome</keyword>
<evidence type="ECO:0000313" key="3">
    <source>
        <dbReference type="Proteomes" id="UP000010290"/>
    </source>
</evidence>
<feature type="compositionally biased region" description="Basic residues" evidence="1">
    <location>
        <begin position="286"/>
        <end position="296"/>
    </location>
</feature>
<sequence length="470" mass="56833">MIHKQIGGKNKQRNVKNSLSYLLRKDKIEEQQYIKVLSTTTEQDILNFNEYIQSKNFSHPYTAGVLSFEEKDIDEDLKNKIMSEFEEMMFAEIAPENRPPVLWVQHQDKGRLELNYLTFNALADKRAYKTYYHYADKKLFNAFCEVVNYENNISSVIDVENHKERNKLINTLNNKIPKHKKDIVNKLQEEIIAKISIEEINNRKELIDFLTKEKNIIINRTGDNYISIKFSEEDKPVRLKGDIYEQSRDYKTYNEESRIDHRADREYVKNALREHTSVFDAELSKRTSRNKKRFKRTQNENKNSNEQNNKRTNDIQDVRSEISSNNNSLIRNEFIFLNFNNDFNKENLNNEQNNRSDKTEERTREQRIRSIGSEIENINQEQQSIYSKFEDRSREQQYINEKSKRIRRRIRLSNRYVDRFFRLFFDNIERFKRTQELKKSITQKVSKFFKKQEETQGQQNKIERRRRFKI</sequence>
<dbReference type="PATRIC" id="fig|1141660.3.peg.3276"/>
<dbReference type="EMBL" id="AKKN01000017">
    <property type="protein sequence ID" value="EKT52836.1"/>
    <property type="molecule type" value="Genomic_DNA"/>
</dbReference>
<accession>K8VZ39</accession>
<feature type="region of interest" description="Disordered" evidence="1">
    <location>
        <begin position="345"/>
        <end position="365"/>
    </location>
</feature>
<keyword evidence="2" id="KW-0614">Plasmid</keyword>